<accession>F0WFT0</accession>
<dbReference type="AlphaFoldDB" id="F0WFT0"/>
<sequence>MKSPKHRTLSIHEHGVVAGNPWKGEGENIKNCTGFLPLFRRTLKSWFGSFGRKKKRDTILCDEDYLLRSEPLVSSHSIRGFDFDQELLAISGTYSRDESNLSESVNNRVPDEFCSSKLRRSGPSQEQRWCRNCGKCFQRTLSRFDGFCGLDCKTAYRFRSCSEDPPESRGISSVHILRPN</sequence>
<name>F0WFT0_9STRA</name>
<protein>
    <submittedName>
        <fullName evidence="1">Uncharacterized protein AlNc14C85G5465</fullName>
    </submittedName>
</protein>
<reference evidence="1" key="2">
    <citation type="submission" date="2011-02" db="EMBL/GenBank/DDBJ databases">
        <authorList>
            <person name="MacLean D."/>
        </authorList>
    </citation>
    <scope>NUCLEOTIDE SEQUENCE</scope>
</reference>
<dbReference type="HOGENOM" id="CLU_1498922_0_0_1"/>
<evidence type="ECO:0000313" key="1">
    <source>
        <dbReference type="EMBL" id="CCA20064.1"/>
    </source>
</evidence>
<dbReference type="EMBL" id="FR824130">
    <property type="protein sequence ID" value="CCA20064.1"/>
    <property type="molecule type" value="Genomic_DNA"/>
</dbReference>
<gene>
    <name evidence="1" type="primary">AlNc14C85G5465</name>
    <name evidence="1" type="ORF">ALNC14_062070</name>
</gene>
<reference evidence="1" key="1">
    <citation type="journal article" date="2011" name="PLoS Biol.">
        <title>Gene gain and loss during evolution of obligate parasitism in the white rust pathogen of Arabidopsis thaliana.</title>
        <authorList>
            <person name="Kemen E."/>
            <person name="Gardiner A."/>
            <person name="Schultz-Larsen T."/>
            <person name="Kemen A.C."/>
            <person name="Balmuth A.L."/>
            <person name="Robert-Seilaniantz A."/>
            <person name="Bailey K."/>
            <person name="Holub E."/>
            <person name="Studholme D.J."/>
            <person name="Maclean D."/>
            <person name="Jones J.D."/>
        </authorList>
    </citation>
    <scope>NUCLEOTIDE SEQUENCE</scope>
</reference>
<proteinExistence type="predicted"/>
<organism evidence="1">
    <name type="scientific">Albugo laibachii Nc14</name>
    <dbReference type="NCBI Taxonomy" id="890382"/>
    <lineage>
        <taxon>Eukaryota</taxon>
        <taxon>Sar</taxon>
        <taxon>Stramenopiles</taxon>
        <taxon>Oomycota</taxon>
        <taxon>Peronosporomycetes</taxon>
        <taxon>Albuginales</taxon>
        <taxon>Albuginaceae</taxon>
        <taxon>Albugo</taxon>
    </lineage>
</organism>